<dbReference type="SMART" id="SM00342">
    <property type="entry name" value="HTH_ARAC"/>
    <property type="match status" value="1"/>
</dbReference>
<accession>A0A919BLX8</accession>
<keyword evidence="6" id="KW-1185">Reference proteome</keyword>
<dbReference type="PANTHER" id="PTHR47893">
    <property type="entry name" value="REGULATORY PROTEIN PCHR"/>
    <property type="match status" value="1"/>
</dbReference>
<dbReference type="Gene3D" id="1.10.10.60">
    <property type="entry name" value="Homeodomain-like"/>
    <property type="match status" value="1"/>
</dbReference>
<evidence type="ECO:0000259" key="4">
    <source>
        <dbReference type="PROSITE" id="PS01124"/>
    </source>
</evidence>
<keyword evidence="1" id="KW-0805">Transcription regulation</keyword>
<dbReference type="Pfam" id="PF12833">
    <property type="entry name" value="HTH_18"/>
    <property type="match status" value="1"/>
</dbReference>
<keyword evidence="2" id="KW-0238">DNA-binding</keyword>
<evidence type="ECO:0000256" key="2">
    <source>
        <dbReference type="ARBA" id="ARBA00023125"/>
    </source>
</evidence>
<sequence length="339" mass="38151">MMRDKTVSLNDLRHMMSKRYQHHQMRFQNLQEVNQVVINGDLLFDRFPSGLSVHCCDIVENKNGSCSSQLLPCISINLLFNGQVNFSLSDNTFEFNANERPILFVNVIGQPEVFTRHLIHGHAVCKTNVTIEKSWLLSRCQTANDRAQINAIFSHNVGVYQLDVTDNIKVIAGQLLKYKLAGGVKNELHAEQLTLQFINSILPLLLSPTLKEHKIYSVTSGALNKTKKIEQVADNKLKDALLAIVDDNISLKELSLQLGISVSTLQRKFKEAYQVTAIEYLRIQRLENARIAIIIDGLSIGESAYAAGYTHVANFVTAFKKHFGVTPAQLRKQHLGNNR</sequence>
<gene>
    <name evidence="5" type="ORF">GCM10017161_29280</name>
</gene>
<dbReference type="SUPFAM" id="SSF46689">
    <property type="entry name" value="Homeodomain-like"/>
    <property type="match status" value="2"/>
</dbReference>
<dbReference type="EMBL" id="BNCK01000007">
    <property type="protein sequence ID" value="GHF99060.1"/>
    <property type="molecule type" value="Genomic_DNA"/>
</dbReference>
<comment type="caution">
    <text evidence="5">The sequence shown here is derived from an EMBL/GenBank/DDBJ whole genome shotgun (WGS) entry which is preliminary data.</text>
</comment>
<dbReference type="InterPro" id="IPR009057">
    <property type="entry name" value="Homeodomain-like_sf"/>
</dbReference>
<reference evidence="5" key="1">
    <citation type="journal article" date="2014" name="Int. J. Syst. Evol. Microbiol.">
        <title>Complete genome sequence of Corynebacterium casei LMG S-19264T (=DSM 44701T), isolated from a smear-ripened cheese.</title>
        <authorList>
            <consortium name="US DOE Joint Genome Institute (JGI-PGF)"/>
            <person name="Walter F."/>
            <person name="Albersmeier A."/>
            <person name="Kalinowski J."/>
            <person name="Ruckert C."/>
        </authorList>
    </citation>
    <scope>NUCLEOTIDE SEQUENCE</scope>
    <source>
        <strain evidence="5">KCTC 42731</strain>
    </source>
</reference>
<proteinExistence type="predicted"/>
<dbReference type="Proteomes" id="UP000623842">
    <property type="component" value="Unassembled WGS sequence"/>
</dbReference>
<evidence type="ECO:0000256" key="1">
    <source>
        <dbReference type="ARBA" id="ARBA00023015"/>
    </source>
</evidence>
<dbReference type="PANTHER" id="PTHR47893:SF1">
    <property type="entry name" value="REGULATORY PROTEIN PCHR"/>
    <property type="match status" value="1"/>
</dbReference>
<dbReference type="AlphaFoldDB" id="A0A919BLX8"/>
<protein>
    <submittedName>
        <fullName evidence="5">AraC family transcriptional regulator</fullName>
    </submittedName>
</protein>
<organism evidence="5 6">
    <name type="scientific">Thalassotalea marina</name>
    <dbReference type="NCBI Taxonomy" id="1673741"/>
    <lineage>
        <taxon>Bacteria</taxon>
        <taxon>Pseudomonadati</taxon>
        <taxon>Pseudomonadota</taxon>
        <taxon>Gammaproteobacteria</taxon>
        <taxon>Alteromonadales</taxon>
        <taxon>Colwelliaceae</taxon>
        <taxon>Thalassotalea</taxon>
    </lineage>
</organism>
<name>A0A919BLX8_9GAMM</name>
<dbReference type="InterPro" id="IPR053142">
    <property type="entry name" value="PchR_regulatory_protein"/>
</dbReference>
<dbReference type="PROSITE" id="PS01124">
    <property type="entry name" value="HTH_ARAC_FAMILY_2"/>
    <property type="match status" value="1"/>
</dbReference>
<keyword evidence="3" id="KW-0804">Transcription</keyword>
<evidence type="ECO:0000313" key="6">
    <source>
        <dbReference type="Proteomes" id="UP000623842"/>
    </source>
</evidence>
<dbReference type="PROSITE" id="PS00041">
    <property type="entry name" value="HTH_ARAC_FAMILY_1"/>
    <property type="match status" value="2"/>
</dbReference>
<dbReference type="InterPro" id="IPR018060">
    <property type="entry name" value="HTH_AraC"/>
</dbReference>
<evidence type="ECO:0000313" key="5">
    <source>
        <dbReference type="EMBL" id="GHF99060.1"/>
    </source>
</evidence>
<reference evidence="5" key="2">
    <citation type="submission" date="2020-09" db="EMBL/GenBank/DDBJ databases">
        <authorList>
            <person name="Sun Q."/>
            <person name="Kim S."/>
        </authorList>
    </citation>
    <scope>NUCLEOTIDE SEQUENCE</scope>
    <source>
        <strain evidence="5">KCTC 42731</strain>
    </source>
</reference>
<dbReference type="GO" id="GO:0043565">
    <property type="term" value="F:sequence-specific DNA binding"/>
    <property type="evidence" value="ECO:0007669"/>
    <property type="project" value="InterPro"/>
</dbReference>
<feature type="domain" description="HTH araC/xylS-type" evidence="4">
    <location>
        <begin position="235"/>
        <end position="333"/>
    </location>
</feature>
<dbReference type="GO" id="GO:0003700">
    <property type="term" value="F:DNA-binding transcription factor activity"/>
    <property type="evidence" value="ECO:0007669"/>
    <property type="project" value="InterPro"/>
</dbReference>
<evidence type="ECO:0000256" key="3">
    <source>
        <dbReference type="ARBA" id="ARBA00023163"/>
    </source>
</evidence>
<dbReference type="InterPro" id="IPR018062">
    <property type="entry name" value="HTH_AraC-typ_CS"/>
</dbReference>